<dbReference type="PANTHER" id="PTHR14074:SF16">
    <property type="entry name" value="ANTIVIRAL INNATE IMMUNE RESPONSE RECEPTOR RIG-I"/>
    <property type="match status" value="1"/>
</dbReference>
<dbReference type="InterPro" id="IPR005034">
    <property type="entry name" value="Dicer_dimerisation"/>
</dbReference>
<reference evidence="16" key="1">
    <citation type="submission" date="2010-08" db="EMBL/GenBank/DDBJ databases">
        <authorList>
            <consortium name="Caenorhabditis japonica Sequencing Consortium"/>
            <person name="Wilson R.K."/>
        </authorList>
    </citation>
    <scope>NUCLEOTIDE SEQUENCE [LARGE SCALE GENOMIC DNA]</scope>
    <source>
        <strain evidence="16">DF5081</strain>
    </source>
</reference>
<dbReference type="InterPro" id="IPR027417">
    <property type="entry name" value="P-loop_NTPase"/>
</dbReference>
<evidence type="ECO:0000256" key="11">
    <source>
        <dbReference type="PROSITE-ProRule" id="PRU00657"/>
    </source>
</evidence>
<reference evidence="15" key="2">
    <citation type="submission" date="2022-06" db="UniProtKB">
        <authorList>
            <consortium name="EnsemblMetazoa"/>
        </authorList>
    </citation>
    <scope>IDENTIFICATION</scope>
    <source>
        <strain evidence="15">DF5081</strain>
    </source>
</reference>
<dbReference type="InterPro" id="IPR048513">
    <property type="entry name" value="Dicer_PBD"/>
</dbReference>
<name>A0A8R1E1S1_CAEJA</name>
<dbReference type="PANTHER" id="PTHR14074">
    <property type="entry name" value="HELICASE WITH DEATH DOMAIN-RELATED"/>
    <property type="match status" value="1"/>
</dbReference>
<evidence type="ECO:0000256" key="1">
    <source>
        <dbReference type="ARBA" id="ARBA00001936"/>
    </source>
</evidence>
<keyword evidence="8" id="KW-0460">Magnesium</keyword>
<evidence type="ECO:0000256" key="9">
    <source>
        <dbReference type="ARBA" id="ARBA00023211"/>
    </source>
</evidence>
<evidence type="ECO:0000313" key="16">
    <source>
        <dbReference type="Proteomes" id="UP000005237"/>
    </source>
</evidence>
<evidence type="ECO:0000313" key="15">
    <source>
        <dbReference type="EnsemblMetazoa" id="CJA18620.1"/>
    </source>
</evidence>
<keyword evidence="11" id="KW-0694">RNA-binding</keyword>
<dbReference type="GO" id="GO:0005524">
    <property type="term" value="F:ATP binding"/>
    <property type="evidence" value="ECO:0007669"/>
    <property type="project" value="UniProtKB-KW"/>
</dbReference>
<evidence type="ECO:0000256" key="7">
    <source>
        <dbReference type="ARBA" id="ARBA00022840"/>
    </source>
</evidence>
<evidence type="ECO:0000256" key="8">
    <source>
        <dbReference type="ARBA" id="ARBA00022842"/>
    </source>
</evidence>
<dbReference type="AlphaFoldDB" id="A0A8R1E1S1"/>
<keyword evidence="9" id="KW-0464">Manganese</keyword>
<dbReference type="FunFam" id="3.40.50.300:FF:000628">
    <property type="entry name" value="Endoribonuclease Dicer"/>
    <property type="match status" value="1"/>
</dbReference>
<dbReference type="GO" id="GO:0003723">
    <property type="term" value="F:RNA binding"/>
    <property type="evidence" value="ECO:0007669"/>
    <property type="project" value="UniProtKB-UniRule"/>
</dbReference>
<dbReference type="GO" id="GO:0046872">
    <property type="term" value="F:metal ion binding"/>
    <property type="evidence" value="ECO:0007669"/>
    <property type="project" value="UniProtKB-KW"/>
</dbReference>
<dbReference type="SMART" id="SM00490">
    <property type="entry name" value="HELICc"/>
    <property type="match status" value="1"/>
</dbReference>
<evidence type="ECO:0000256" key="6">
    <source>
        <dbReference type="ARBA" id="ARBA00022806"/>
    </source>
</evidence>
<dbReference type="CDD" id="cd15903">
    <property type="entry name" value="Dicer_PBD"/>
    <property type="match status" value="1"/>
</dbReference>
<dbReference type="GO" id="GO:0005737">
    <property type="term" value="C:cytoplasm"/>
    <property type="evidence" value="ECO:0007669"/>
    <property type="project" value="TreeGrafter"/>
</dbReference>
<dbReference type="FunFam" id="3.40.50.300:FF:003796">
    <property type="entry name" value="Endoribonuclease dcr-1"/>
    <property type="match status" value="1"/>
</dbReference>
<dbReference type="InterPro" id="IPR001650">
    <property type="entry name" value="Helicase_C-like"/>
</dbReference>
<dbReference type="PROSITE" id="PS51327">
    <property type="entry name" value="DICER_DSRBF"/>
    <property type="match status" value="1"/>
</dbReference>
<comment type="cofactor">
    <cofactor evidence="2">
        <name>Mg(2+)</name>
        <dbReference type="ChEBI" id="CHEBI:18420"/>
    </cofactor>
</comment>
<dbReference type="Pfam" id="PF03368">
    <property type="entry name" value="Dicer_dimer"/>
    <property type="match status" value="1"/>
</dbReference>
<keyword evidence="4" id="KW-0547">Nucleotide-binding</keyword>
<keyword evidence="6" id="KW-0347">Helicase</keyword>
<dbReference type="Pfam" id="PF20930">
    <property type="entry name" value="Dicer_PBD"/>
    <property type="match status" value="1"/>
</dbReference>
<dbReference type="InterPro" id="IPR006935">
    <property type="entry name" value="Helicase/UvrB_N"/>
</dbReference>
<dbReference type="GO" id="GO:0003677">
    <property type="term" value="F:DNA binding"/>
    <property type="evidence" value="ECO:0007669"/>
    <property type="project" value="InterPro"/>
</dbReference>
<dbReference type="PROSITE" id="PS51194">
    <property type="entry name" value="HELICASE_CTER"/>
    <property type="match status" value="1"/>
</dbReference>
<proteinExistence type="inferred from homology"/>
<feature type="domain" description="Dicer dsRNA-binding fold" evidence="14">
    <location>
        <begin position="573"/>
        <end position="646"/>
    </location>
</feature>
<evidence type="ECO:0000259" key="14">
    <source>
        <dbReference type="PROSITE" id="PS51327"/>
    </source>
</evidence>
<evidence type="ECO:0000259" key="12">
    <source>
        <dbReference type="PROSITE" id="PS51192"/>
    </source>
</evidence>
<dbReference type="GO" id="GO:0004525">
    <property type="term" value="F:ribonuclease III activity"/>
    <property type="evidence" value="ECO:0007669"/>
    <property type="project" value="UniProtKB-ARBA"/>
</dbReference>
<dbReference type="GO" id="GO:0004386">
    <property type="term" value="F:helicase activity"/>
    <property type="evidence" value="ECO:0007669"/>
    <property type="project" value="UniProtKB-KW"/>
</dbReference>
<comment type="similarity">
    <text evidence="10 11">Belongs to the helicase family. Dicer subfamily.</text>
</comment>
<feature type="domain" description="Helicase C-terminal" evidence="13">
    <location>
        <begin position="391"/>
        <end position="543"/>
    </location>
</feature>
<dbReference type="EnsemblMetazoa" id="CJA18620.1">
    <property type="protein sequence ID" value="CJA18620.1"/>
    <property type="gene ID" value="WBGene00137823"/>
</dbReference>
<dbReference type="Pfam" id="PF00271">
    <property type="entry name" value="Helicase_C"/>
    <property type="match status" value="1"/>
</dbReference>
<dbReference type="Pfam" id="PF04851">
    <property type="entry name" value="ResIII"/>
    <property type="match status" value="1"/>
</dbReference>
<dbReference type="InterPro" id="IPR051363">
    <property type="entry name" value="RLR_Helicase"/>
</dbReference>
<dbReference type="SMART" id="SM00487">
    <property type="entry name" value="DEXDc"/>
    <property type="match status" value="1"/>
</dbReference>
<dbReference type="GO" id="GO:0030422">
    <property type="term" value="P:siRNA processing"/>
    <property type="evidence" value="ECO:0007669"/>
    <property type="project" value="UniProtKB-ARBA"/>
</dbReference>
<keyword evidence="16" id="KW-1185">Reference proteome</keyword>
<dbReference type="InterPro" id="IPR014001">
    <property type="entry name" value="Helicase_ATP-bd"/>
</dbReference>
<protein>
    <submittedName>
        <fullName evidence="15">Uncharacterized protein</fullName>
    </submittedName>
</protein>
<evidence type="ECO:0000259" key="13">
    <source>
        <dbReference type="PROSITE" id="PS51194"/>
    </source>
</evidence>
<organism evidence="15 16">
    <name type="scientific">Caenorhabditis japonica</name>
    <dbReference type="NCBI Taxonomy" id="281687"/>
    <lineage>
        <taxon>Eukaryota</taxon>
        <taxon>Metazoa</taxon>
        <taxon>Ecdysozoa</taxon>
        <taxon>Nematoda</taxon>
        <taxon>Chromadorea</taxon>
        <taxon>Rhabditida</taxon>
        <taxon>Rhabditina</taxon>
        <taxon>Rhabditomorpha</taxon>
        <taxon>Rhabditoidea</taxon>
        <taxon>Rhabditidae</taxon>
        <taxon>Peloderinae</taxon>
        <taxon>Caenorhabditis</taxon>
    </lineage>
</organism>
<dbReference type="PROSITE" id="PS51192">
    <property type="entry name" value="HELICASE_ATP_BIND_1"/>
    <property type="match status" value="1"/>
</dbReference>
<dbReference type="Gene3D" id="3.30.160.380">
    <property type="entry name" value="Dicer dimerisation domain"/>
    <property type="match status" value="1"/>
</dbReference>
<keyword evidence="3" id="KW-0479">Metal-binding</keyword>
<keyword evidence="7" id="KW-0067">ATP-binding</keyword>
<comment type="cofactor">
    <cofactor evidence="1">
        <name>Mn(2+)</name>
        <dbReference type="ChEBI" id="CHEBI:29035"/>
    </cofactor>
</comment>
<evidence type="ECO:0000256" key="4">
    <source>
        <dbReference type="ARBA" id="ARBA00022741"/>
    </source>
</evidence>
<dbReference type="SUPFAM" id="SSF52540">
    <property type="entry name" value="P-loop containing nucleoside triphosphate hydrolases"/>
    <property type="match status" value="1"/>
</dbReference>
<dbReference type="Proteomes" id="UP000005237">
    <property type="component" value="Unassembled WGS sequence"/>
</dbReference>
<evidence type="ECO:0000256" key="5">
    <source>
        <dbReference type="ARBA" id="ARBA00022801"/>
    </source>
</evidence>
<evidence type="ECO:0000256" key="2">
    <source>
        <dbReference type="ARBA" id="ARBA00001946"/>
    </source>
</evidence>
<evidence type="ECO:0000256" key="3">
    <source>
        <dbReference type="ARBA" id="ARBA00022723"/>
    </source>
</evidence>
<keyword evidence="5" id="KW-0378">Hydrolase</keyword>
<evidence type="ECO:0000256" key="10">
    <source>
        <dbReference type="ARBA" id="ARBA00035116"/>
    </source>
</evidence>
<dbReference type="Gene3D" id="3.40.50.300">
    <property type="entry name" value="P-loop containing nucleotide triphosphate hydrolases"/>
    <property type="match status" value="2"/>
</dbReference>
<sequence>MVRTRPDLQYFLPRDYQIELLDKASKKNTIVQLGTGSGKTFIAVLLLKEYGIQMFAPLDNGGKRAFFVVEKVNLVEQQAKHIEIHTSFKVGQVHGQTSNDLWKSKADCDKFMKEHHVIVITAQCLLDFINHAYVKIQDSCVMIFDECHHALGSKHPYRLIMAEYKKLKKEGHSVPRVLGLTASLIKEKVAPTKLEEQLNRLEAVMDCVIETASDLVSLSKYGAKPYEAIVVCRDFDVQNLSLPSYQYLIEVLSNTEQFVNTSTVFHPDLDLDPRRVIRDSLKTTRAVFRQLGPWAAWKTSQMWEKELAKIMKAQVLPDKALMFLNLAKTSILTFKRLLEPEMRKIKSIVQLRPFIPHRVDRLFEVFEMFRPEFQKENMRLEKLENLSAIIFVDQRYIAWALNIIVKNVRQWESKYKFLNSEYVVGASGQNLANSDNQGLHKRQAEVLRRFHKSEINVLIATSVLEEGVDVKQCNVVVKFDRPIDMRSYVQSKGRARRVGSRYIIMVDEKDQRACGDDLKDFDQIERLLLSRFRTVNNPVEDDSIVLEDLEDIDKLYPEYVVESTGATLKMSNAIPLVNRYCGKLPSDIFTRLVPHNRIIPVNDSNGLVTGYRAELLLPINSPIKHAIVLKTEMPNKKAAQMAVALE</sequence>
<dbReference type="InterPro" id="IPR038248">
    <property type="entry name" value="Dicer_dimer_sf"/>
</dbReference>
<dbReference type="CDD" id="cd18034">
    <property type="entry name" value="DEXHc_dicer"/>
    <property type="match status" value="1"/>
</dbReference>
<feature type="domain" description="Helicase ATP-binding" evidence="12">
    <location>
        <begin position="20"/>
        <end position="202"/>
    </location>
</feature>
<accession>A0A8R1E1S1</accession>